<dbReference type="PROSITE" id="PS00606">
    <property type="entry name" value="KS3_1"/>
    <property type="match status" value="1"/>
</dbReference>
<keyword evidence="7" id="KW-1185">Reference proteome</keyword>
<protein>
    <submittedName>
        <fullName evidence="6">Beta-ketoacyl-ACP synthase II</fullName>
    </submittedName>
</protein>
<dbReference type="Pfam" id="PF00109">
    <property type="entry name" value="ketoacyl-synt"/>
    <property type="match status" value="1"/>
</dbReference>
<dbReference type="InterPro" id="IPR018201">
    <property type="entry name" value="Ketoacyl_synth_AS"/>
</dbReference>
<feature type="domain" description="Ketosynthase family 3 (KS3)" evidence="5">
    <location>
        <begin position="4"/>
        <end position="411"/>
    </location>
</feature>
<dbReference type="InterPro" id="IPR014031">
    <property type="entry name" value="Ketoacyl_synth_C"/>
</dbReference>
<name>A0ABN2YYA8_9ACTN</name>
<evidence type="ECO:0000256" key="3">
    <source>
        <dbReference type="ARBA" id="ARBA00023315"/>
    </source>
</evidence>
<dbReference type="InterPro" id="IPR000794">
    <property type="entry name" value="Beta-ketoacyl_synthase"/>
</dbReference>
<dbReference type="InterPro" id="IPR016039">
    <property type="entry name" value="Thiolase-like"/>
</dbReference>
<dbReference type="SMART" id="SM00825">
    <property type="entry name" value="PKS_KS"/>
    <property type="match status" value="1"/>
</dbReference>
<evidence type="ECO:0000256" key="4">
    <source>
        <dbReference type="RuleBase" id="RU003694"/>
    </source>
</evidence>
<keyword evidence="2 4" id="KW-0808">Transferase</keyword>
<dbReference type="InterPro" id="IPR014030">
    <property type="entry name" value="Ketoacyl_synth_N"/>
</dbReference>
<dbReference type="NCBIfam" id="NF005589">
    <property type="entry name" value="PRK07314.1"/>
    <property type="match status" value="1"/>
</dbReference>
<dbReference type="Gene3D" id="3.40.47.10">
    <property type="match status" value="1"/>
</dbReference>
<dbReference type="PROSITE" id="PS52004">
    <property type="entry name" value="KS3_2"/>
    <property type="match status" value="1"/>
</dbReference>
<evidence type="ECO:0000256" key="1">
    <source>
        <dbReference type="ARBA" id="ARBA00008467"/>
    </source>
</evidence>
<dbReference type="Proteomes" id="UP001422759">
    <property type="component" value="Unassembled WGS sequence"/>
</dbReference>
<gene>
    <name evidence="6" type="primary">fabF_1</name>
    <name evidence="6" type="ORF">GCM10009760_10200</name>
</gene>
<dbReference type="PANTHER" id="PTHR11712">
    <property type="entry name" value="POLYKETIDE SYNTHASE-RELATED"/>
    <property type="match status" value="1"/>
</dbReference>
<dbReference type="InterPro" id="IPR020841">
    <property type="entry name" value="PKS_Beta-ketoAc_synthase_dom"/>
</dbReference>
<dbReference type="SUPFAM" id="SSF53901">
    <property type="entry name" value="Thiolase-like"/>
    <property type="match status" value="2"/>
</dbReference>
<dbReference type="CDD" id="cd00834">
    <property type="entry name" value="KAS_I_II"/>
    <property type="match status" value="1"/>
</dbReference>
<accession>A0ABN2YYA8</accession>
<evidence type="ECO:0000259" key="5">
    <source>
        <dbReference type="PROSITE" id="PS52004"/>
    </source>
</evidence>
<comment type="similarity">
    <text evidence="1 4">Belongs to the thiolase-like superfamily. Beta-ketoacyl-ACP synthases family.</text>
</comment>
<proteinExistence type="inferred from homology"/>
<dbReference type="EMBL" id="BAAANT010000004">
    <property type="protein sequence ID" value="GAA2133725.1"/>
    <property type="molecule type" value="Genomic_DNA"/>
</dbReference>
<dbReference type="Pfam" id="PF02801">
    <property type="entry name" value="Ketoacyl-synt_C"/>
    <property type="match status" value="1"/>
</dbReference>
<evidence type="ECO:0000256" key="2">
    <source>
        <dbReference type="ARBA" id="ARBA00022679"/>
    </source>
</evidence>
<dbReference type="RefSeq" id="WP_344461156.1">
    <property type="nucleotide sequence ID" value="NZ_BAAANT010000004.1"/>
</dbReference>
<evidence type="ECO:0000313" key="6">
    <source>
        <dbReference type="EMBL" id="GAA2133725.1"/>
    </source>
</evidence>
<comment type="caution">
    <text evidence="6">The sequence shown here is derived from an EMBL/GenBank/DDBJ whole genome shotgun (WGS) entry which is preliminary data.</text>
</comment>
<keyword evidence="3" id="KW-0012">Acyltransferase</keyword>
<organism evidence="6 7">
    <name type="scientific">Kitasatospora kazusensis</name>
    <dbReference type="NCBI Taxonomy" id="407974"/>
    <lineage>
        <taxon>Bacteria</taxon>
        <taxon>Bacillati</taxon>
        <taxon>Actinomycetota</taxon>
        <taxon>Actinomycetes</taxon>
        <taxon>Kitasatosporales</taxon>
        <taxon>Streptomycetaceae</taxon>
        <taxon>Kitasatospora</taxon>
    </lineage>
</organism>
<sequence>MSAAEQCVVTGIGMFSPVGRGAEEVFEALCAGKSGIRAIPAGHDLGDSLAFAGLAPEIAAAEVLPPSEGRLVDRYVLMAMAAADDALADAGLEVGRDVAPERVAVVVSSGAGGLTTYESQSLARVSRGRTAVSPYMLPGMLPNMAAARIAIKHGIRGYSSSIATACTAGAHAVAEAYRLIREDEADVVVCGGAESPLNATSALAFGHARALAQGWADPEQASRPFDRRRNGFVLAEGSGVLVIERAAHAEARRAVGYADLTGWGATTDAFKPTTPRPDGSGAAGAMQKAVARAGIALSDVGYVNAHGTSTKIGDTAEARAIRAVFGSHAPAVSSTKGLTGHLLGGTGAIEAGIAAIALAKGLLPPTANLDEVDPECELDHVTGGPRAVRPTAVVSNSFAFGGHNVSLVFGPPSTSRRRYSEHG</sequence>
<reference evidence="6 7" key="1">
    <citation type="journal article" date="2019" name="Int. J. Syst. Evol. Microbiol.">
        <title>The Global Catalogue of Microorganisms (GCM) 10K type strain sequencing project: providing services to taxonomists for standard genome sequencing and annotation.</title>
        <authorList>
            <consortium name="The Broad Institute Genomics Platform"/>
            <consortium name="The Broad Institute Genome Sequencing Center for Infectious Disease"/>
            <person name="Wu L."/>
            <person name="Ma J."/>
        </authorList>
    </citation>
    <scope>NUCLEOTIDE SEQUENCE [LARGE SCALE GENOMIC DNA]</scope>
    <source>
        <strain evidence="6 7">JCM 14560</strain>
    </source>
</reference>
<evidence type="ECO:0000313" key="7">
    <source>
        <dbReference type="Proteomes" id="UP001422759"/>
    </source>
</evidence>
<dbReference type="PANTHER" id="PTHR11712:SF336">
    <property type="entry name" value="3-OXOACYL-[ACYL-CARRIER-PROTEIN] SYNTHASE, MITOCHONDRIAL"/>
    <property type="match status" value="1"/>
</dbReference>